<name>A0ABU9LJ39_9BACL</name>
<accession>A0ABU9LJ39</accession>
<dbReference type="SUPFAM" id="SSF55729">
    <property type="entry name" value="Acyl-CoA N-acyltransferases (Nat)"/>
    <property type="match status" value="1"/>
</dbReference>
<keyword evidence="3" id="KW-1185">Reference proteome</keyword>
<dbReference type="Proteomes" id="UP001398420">
    <property type="component" value="Unassembled WGS sequence"/>
</dbReference>
<dbReference type="PROSITE" id="PS51186">
    <property type="entry name" value="GNAT"/>
    <property type="match status" value="1"/>
</dbReference>
<dbReference type="InterPro" id="IPR000182">
    <property type="entry name" value="GNAT_dom"/>
</dbReference>
<dbReference type="InterPro" id="IPR016181">
    <property type="entry name" value="Acyl_CoA_acyltransferase"/>
</dbReference>
<dbReference type="Gene3D" id="3.40.630.30">
    <property type="match status" value="1"/>
</dbReference>
<evidence type="ECO:0000313" key="3">
    <source>
        <dbReference type="Proteomes" id="UP001398420"/>
    </source>
</evidence>
<reference evidence="2 3" key="1">
    <citation type="submission" date="2024-04" db="EMBL/GenBank/DDBJ databases">
        <authorList>
            <person name="Wu Y.S."/>
            <person name="Zhang L."/>
        </authorList>
    </citation>
    <scope>NUCLEOTIDE SEQUENCE [LARGE SCALE GENOMIC DNA]</scope>
    <source>
        <strain evidence="2 3">KG-01</strain>
    </source>
</reference>
<evidence type="ECO:0000259" key="1">
    <source>
        <dbReference type="PROSITE" id="PS51186"/>
    </source>
</evidence>
<dbReference type="PANTHER" id="PTHR43617">
    <property type="entry name" value="L-AMINO ACID N-ACETYLTRANSFERASE"/>
    <property type="match status" value="1"/>
</dbReference>
<protein>
    <submittedName>
        <fullName evidence="2">GNAT family N-acetyltransferase</fullName>
    </submittedName>
</protein>
<organism evidence="2 3">
    <name type="scientific">Kurthia gibsonii</name>
    <dbReference type="NCBI Taxonomy" id="33946"/>
    <lineage>
        <taxon>Bacteria</taxon>
        <taxon>Bacillati</taxon>
        <taxon>Bacillota</taxon>
        <taxon>Bacilli</taxon>
        <taxon>Bacillales</taxon>
        <taxon>Caryophanaceae</taxon>
        <taxon>Kurthia</taxon>
    </lineage>
</organism>
<evidence type="ECO:0000313" key="2">
    <source>
        <dbReference type="EMBL" id="MEL5988025.1"/>
    </source>
</evidence>
<dbReference type="InterPro" id="IPR050276">
    <property type="entry name" value="MshD_Acetyltransferase"/>
</dbReference>
<dbReference type="PANTHER" id="PTHR43617:SF22">
    <property type="entry name" value="L-AMINO ACID N-ACETYLTRANSFERASE AAAT"/>
    <property type="match status" value="1"/>
</dbReference>
<sequence length="159" mass="18323">MYMIRNMTEQDVLSVQQVAAETWHTTYEGIIPRPIQDAFLQQAYEESRLLQRLQHGFFYVVETEGTVEGFAHFSPVVNGMVTLYAIYIHPALQGKGVGTAFLQKLHEDVAGVEMIEVEVEQDNQIGIRFYEAKGFQVREIYEEDFDGHLLKTVKMYKVV</sequence>
<gene>
    <name evidence="2" type="ORF">AAF454_06305</name>
</gene>
<comment type="caution">
    <text evidence="2">The sequence shown here is derived from an EMBL/GenBank/DDBJ whole genome shotgun (WGS) entry which is preliminary data.</text>
</comment>
<proteinExistence type="predicted"/>
<dbReference type="EMBL" id="JBCEWA010000004">
    <property type="protein sequence ID" value="MEL5988025.1"/>
    <property type="molecule type" value="Genomic_DNA"/>
</dbReference>
<dbReference type="CDD" id="cd04301">
    <property type="entry name" value="NAT_SF"/>
    <property type="match status" value="1"/>
</dbReference>
<feature type="domain" description="N-acetyltransferase" evidence="1">
    <location>
        <begin position="2"/>
        <end position="156"/>
    </location>
</feature>
<dbReference type="Pfam" id="PF00583">
    <property type="entry name" value="Acetyltransf_1"/>
    <property type="match status" value="1"/>
</dbReference>